<evidence type="ECO:0000259" key="2">
    <source>
        <dbReference type="Pfam" id="PF20434"/>
    </source>
</evidence>
<keyword evidence="4" id="KW-1185">Reference proteome</keyword>
<keyword evidence="1 3" id="KW-0378">Hydrolase</keyword>
<feature type="domain" description="BD-FAE-like" evidence="2">
    <location>
        <begin position="28"/>
        <end position="225"/>
    </location>
</feature>
<comment type="caution">
    <text evidence="3">The sequence shown here is derived from an EMBL/GenBank/DDBJ whole genome shotgun (WGS) entry which is preliminary data.</text>
</comment>
<evidence type="ECO:0000313" key="3">
    <source>
        <dbReference type="EMBL" id="NML47435.1"/>
    </source>
</evidence>
<evidence type="ECO:0000313" key="4">
    <source>
        <dbReference type="Proteomes" id="UP000541185"/>
    </source>
</evidence>
<dbReference type="GO" id="GO:0016787">
    <property type="term" value="F:hydrolase activity"/>
    <property type="evidence" value="ECO:0007669"/>
    <property type="project" value="UniProtKB-KW"/>
</dbReference>
<dbReference type="InterPro" id="IPR029058">
    <property type="entry name" value="AB_hydrolase_fold"/>
</dbReference>
<dbReference type="RefSeq" id="WP_169421712.1">
    <property type="nucleotide sequence ID" value="NZ_JABBFX010000003.1"/>
</dbReference>
<proteinExistence type="predicted"/>
<gene>
    <name evidence="3" type="ORF">HHL11_27040</name>
</gene>
<sequence>MTTETCDTIEVRDVEYLRHGDAPLLARLYLPKGAGPFPLVAEIHGGAWCRGDRLDEDRLNRALAKAGIAVAALDFRMPPTAGYPASLQDVHAALRWLRTQAPQLRTRQEWIGVMGLSSGAHQAILAAMRPRDPRYAGTPDSDTIAVYAVLCWPVIDPLGRYRYAKDLQASGQPYPEIIDRVIPDHDKYWLDEAAMAEGSPVLALERGEQAVLPPVLYIQGEEDMAHPRAHLERFVAAWRKAGGSLRLKLFPGEAESFINKKPDSPATAAAIDAIVTFVQEQCHAG</sequence>
<dbReference type="Gene3D" id="3.40.50.1820">
    <property type="entry name" value="alpha/beta hydrolase"/>
    <property type="match status" value="1"/>
</dbReference>
<organism evidence="3 4">
    <name type="scientific">Ramlibacter agri</name>
    <dbReference type="NCBI Taxonomy" id="2728837"/>
    <lineage>
        <taxon>Bacteria</taxon>
        <taxon>Pseudomonadati</taxon>
        <taxon>Pseudomonadota</taxon>
        <taxon>Betaproteobacteria</taxon>
        <taxon>Burkholderiales</taxon>
        <taxon>Comamonadaceae</taxon>
        <taxon>Ramlibacter</taxon>
    </lineage>
</organism>
<dbReference type="InterPro" id="IPR049492">
    <property type="entry name" value="BD-FAE-like_dom"/>
</dbReference>
<dbReference type="SUPFAM" id="SSF53474">
    <property type="entry name" value="alpha/beta-Hydrolases"/>
    <property type="match status" value="1"/>
</dbReference>
<dbReference type="PANTHER" id="PTHR48081">
    <property type="entry name" value="AB HYDROLASE SUPERFAMILY PROTEIN C4A8.06C"/>
    <property type="match status" value="1"/>
</dbReference>
<dbReference type="Pfam" id="PF20434">
    <property type="entry name" value="BD-FAE"/>
    <property type="match status" value="1"/>
</dbReference>
<dbReference type="InterPro" id="IPR050300">
    <property type="entry name" value="GDXG_lipolytic_enzyme"/>
</dbReference>
<dbReference type="EMBL" id="JABBFX010000003">
    <property type="protein sequence ID" value="NML47435.1"/>
    <property type="molecule type" value="Genomic_DNA"/>
</dbReference>
<accession>A0A848H9J3</accession>
<dbReference type="Proteomes" id="UP000541185">
    <property type="component" value="Unassembled WGS sequence"/>
</dbReference>
<dbReference type="AlphaFoldDB" id="A0A848H9J3"/>
<name>A0A848H9J3_9BURK</name>
<reference evidence="3 4" key="1">
    <citation type="submission" date="2020-04" db="EMBL/GenBank/DDBJ databases">
        <title>Ramlibacter sp. G-1-2-2 isolated from soil.</title>
        <authorList>
            <person name="Dahal R.H."/>
        </authorList>
    </citation>
    <scope>NUCLEOTIDE SEQUENCE [LARGE SCALE GENOMIC DNA]</scope>
    <source>
        <strain evidence="3 4">G-1-2-2</strain>
    </source>
</reference>
<protein>
    <submittedName>
        <fullName evidence="3">Alpha/beta hydrolase</fullName>
    </submittedName>
</protein>
<evidence type="ECO:0000256" key="1">
    <source>
        <dbReference type="ARBA" id="ARBA00022801"/>
    </source>
</evidence>